<comment type="pathway">
    <text evidence="2 11">Amino-acid biosynthesis; L-histidine biosynthesis; L-histidine from 5-phospho-alpha-D-ribose 1-diphosphate: step 5/9.</text>
</comment>
<evidence type="ECO:0000256" key="8">
    <source>
        <dbReference type="ARBA" id="ARBA00023239"/>
    </source>
</evidence>
<dbReference type="SUPFAM" id="SSF51366">
    <property type="entry name" value="Ribulose-phoshate binding barrel"/>
    <property type="match status" value="1"/>
</dbReference>
<evidence type="ECO:0000256" key="11">
    <source>
        <dbReference type="HAMAP-Rule" id="MF_01013"/>
    </source>
</evidence>
<evidence type="ECO:0000256" key="12">
    <source>
        <dbReference type="RuleBase" id="RU003657"/>
    </source>
</evidence>
<keyword evidence="14" id="KW-1185">Reference proteome</keyword>
<comment type="subcellular location">
    <subcellularLocation>
        <location evidence="1 11">Cytoplasm</location>
    </subcellularLocation>
</comment>
<evidence type="ECO:0000256" key="7">
    <source>
        <dbReference type="ARBA" id="ARBA00023102"/>
    </source>
</evidence>
<gene>
    <name evidence="11 13" type="primary">hisF</name>
    <name evidence="13" type="ORF">EGM88_12220</name>
</gene>
<dbReference type="PANTHER" id="PTHR21235">
    <property type="entry name" value="IMIDAZOLE GLYCEROL PHOSPHATE SYNTHASE SUBUNIT HISF/H IGP SYNTHASE SUBUNIT HISF/H"/>
    <property type="match status" value="1"/>
</dbReference>
<dbReference type="InterPro" id="IPR013785">
    <property type="entry name" value="Aldolase_TIM"/>
</dbReference>
<evidence type="ECO:0000256" key="4">
    <source>
        <dbReference type="ARBA" id="ARBA00011152"/>
    </source>
</evidence>
<comment type="function">
    <text evidence="9 11">IGPS catalyzes the conversion of PRFAR and glutamine to IGP, AICAR and glutamate. The HisF subunit catalyzes the cyclization activity that produces IGP and AICAR from PRFAR using the ammonia provided by the HisH subunit.</text>
</comment>
<dbReference type="NCBIfam" id="TIGR00735">
    <property type="entry name" value="hisF"/>
    <property type="match status" value="1"/>
</dbReference>
<keyword evidence="7 11" id="KW-0368">Histidine biosynthesis</keyword>
<comment type="subunit">
    <text evidence="4 11">Heterodimer of HisH and HisF.</text>
</comment>
<dbReference type="GO" id="GO:0016829">
    <property type="term" value="F:lyase activity"/>
    <property type="evidence" value="ECO:0007669"/>
    <property type="project" value="UniProtKB-KW"/>
</dbReference>
<evidence type="ECO:0000313" key="14">
    <source>
        <dbReference type="Proteomes" id="UP000270856"/>
    </source>
</evidence>
<dbReference type="FunFam" id="3.20.20.70:FF:000006">
    <property type="entry name" value="Imidazole glycerol phosphate synthase subunit HisF"/>
    <property type="match status" value="1"/>
</dbReference>
<dbReference type="InterPro" id="IPR011060">
    <property type="entry name" value="RibuloseP-bd_barrel"/>
</dbReference>
<dbReference type="PANTHER" id="PTHR21235:SF2">
    <property type="entry name" value="IMIDAZOLE GLYCEROL PHOSPHATE SYNTHASE HISHF"/>
    <property type="match status" value="1"/>
</dbReference>
<evidence type="ECO:0000256" key="3">
    <source>
        <dbReference type="ARBA" id="ARBA00009667"/>
    </source>
</evidence>
<dbReference type="InterPro" id="IPR006062">
    <property type="entry name" value="His_biosynth"/>
</dbReference>
<dbReference type="OrthoDB" id="9781903at2"/>
<reference evidence="13 14" key="1">
    <citation type="submission" date="2018-11" db="EMBL/GenBank/DDBJ databases">
        <title>Aureibaculum marinum gen. nov., sp. nov., a member of the family Flavobacteriaceae isolated from the Bohai Sea.</title>
        <authorList>
            <person name="Ji X."/>
        </authorList>
    </citation>
    <scope>NUCLEOTIDE SEQUENCE [LARGE SCALE GENOMIC DNA]</scope>
    <source>
        <strain evidence="13 14">BH-SD17</strain>
    </source>
</reference>
<dbReference type="Pfam" id="PF00977">
    <property type="entry name" value="His_biosynth"/>
    <property type="match status" value="1"/>
</dbReference>
<evidence type="ECO:0000313" key="13">
    <source>
        <dbReference type="EMBL" id="RPD94499.1"/>
    </source>
</evidence>
<dbReference type="GO" id="GO:0000107">
    <property type="term" value="F:imidazoleglycerol-phosphate synthase activity"/>
    <property type="evidence" value="ECO:0007669"/>
    <property type="project" value="UniProtKB-UniRule"/>
</dbReference>
<dbReference type="EMBL" id="RPFJ01000017">
    <property type="protein sequence ID" value="RPD94499.1"/>
    <property type="molecule type" value="Genomic_DNA"/>
</dbReference>
<dbReference type="InterPro" id="IPR050064">
    <property type="entry name" value="IGPS_HisA/HisF"/>
</dbReference>
<dbReference type="RefSeq" id="WP_123898612.1">
    <property type="nucleotide sequence ID" value="NZ_RPFJ01000017.1"/>
</dbReference>
<dbReference type="HAMAP" id="MF_01013">
    <property type="entry name" value="HisF"/>
    <property type="match status" value="1"/>
</dbReference>
<evidence type="ECO:0000256" key="10">
    <source>
        <dbReference type="ARBA" id="ARBA00047838"/>
    </source>
</evidence>
<protein>
    <recommendedName>
        <fullName evidence="11">Imidazole glycerol phosphate synthase subunit HisF</fullName>
        <ecNumber evidence="11">4.3.2.10</ecNumber>
    </recommendedName>
    <alternativeName>
        <fullName evidence="11">IGP synthase cyclase subunit</fullName>
    </alternativeName>
    <alternativeName>
        <fullName evidence="11">IGP synthase subunit HisF</fullName>
    </alternativeName>
    <alternativeName>
        <fullName evidence="11">ImGP synthase subunit HisF</fullName>
        <shortName evidence="11">IGPS subunit HisF</shortName>
    </alternativeName>
</protein>
<dbReference type="GO" id="GO:0005737">
    <property type="term" value="C:cytoplasm"/>
    <property type="evidence" value="ECO:0007669"/>
    <property type="project" value="UniProtKB-SubCell"/>
</dbReference>
<name>A0A3N4NSE2_9FLAO</name>
<dbReference type="Gene3D" id="3.20.20.70">
    <property type="entry name" value="Aldolase class I"/>
    <property type="match status" value="1"/>
</dbReference>
<comment type="caution">
    <text evidence="13">The sequence shown here is derived from an EMBL/GenBank/DDBJ whole genome shotgun (WGS) entry which is preliminary data.</text>
</comment>
<feature type="active site" evidence="11">
    <location>
        <position position="11"/>
    </location>
</feature>
<sequence length="251" mass="27073">MLTKRIIPCLDIKNGRTVKGVNFIDLRDAGDPVELAALYAKNGADELVFLDISATEERRKTLADLVLHVSEKVNIPFTVGGGISSVEDVDILLKCGADKVSINSSAVKNPELINKLSAKFGSQCVVVAIDAKQIDGNWKVHLVGGKVPTELDLFEWAKEVEKRGAGEILFTSMDHDGTKNGFANKALAKLSTELNIPIIASGGAGNNQHFIDTFVEGKSDAALAASVFHFKEIEINDLKAELKAHDIPVRL</sequence>
<evidence type="ECO:0000256" key="2">
    <source>
        <dbReference type="ARBA" id="ARBA00005091"/>
    </source>
</evidence>
<organism evidence="13 14">
    <name type="scientific">Aureibaculum marinum</name>
    <dbReference type="NCBI Taxonomy" id="2487930"/>
    <lineage>
        <taxon>Bacteria</taxon>
        <taxon>Pseudomonadati</taxon>
        <taxon>Bacteroidota</taxon>
        <taxon>Flavobacteriia</taxon>
        <taxon>Flavobacteriales</taxon>
        <taxon>Flavobacteriaceae</taxon>
        <taxon>Aureibaculum</taxon>
    </lineage>
</organism>
<dbReference type="CDD" id="cd04731">
    <property type="entry name" value="HisF"/>
    <property type="match status" value="1"/>
</dbReference>
<proteinExistence type="inferred from homology"/>
<keyword evidence="5 11" id="KW-0963">Cytoplasm</keyword>
<dbReference type="EC" id="4.3.2.10" evidence="11"/>
<dbReference type="UniPathway" id="UPA00031">
    <property type="reaction ID" value="UER00010"/>
</dbReference>
<evidence type="ECO:0000256" key="9">
    <source>
        <dbReference type="ARBA" id="ARBA00025475"/>
    </source>
</evidence>
<comment type="catalytic activity">
    <reaction evidence="10 11">
        <text>5-[(5-phospho-1-deoxy-D-ribulos-1-ylimino)methylamino]-1-(5-phospho-beta-D-ribosyl)imidazole-4-carboxamide + L-glutamine = D-erythro-1-(imidazol-4-yl)glycerol 3-phosphate + 5-amino-1-(5-phospho-beta-D-ribosyl)imidazole-4-carboxamide + L-glutamate + H(+)</text>
        <dbReference type="Rhea" id="RHEA:24793"/>
        <dbReference type="ChEBI" id="CHEBI:15378"/>
        <dbReference type="ChEBI" id="CHEBI:29985"/>
        <dbReference type="ChEBI" id="CHEBI:58278"/>
        <dbReference type="ChEBI" id="CHEBI:58359"/>
        <dbReference type="ChEBI" id="CHEBI:58475"/>
        <dbReference type="ChEBI" id="CHEBI:58525"/>
        <dbReference type="EC" id="4.3.2.10"/>
    </reaction>
</comment>
<keyword evidence="8 11" id="KW-0456">Lyase</keyword>
<comment type="similarity">
    <text evidence="3 11 12">Belongs to the HisA/HisF family.</text>
</comment>
<dbReference type="GO" id="GO:0000105">
    <property type="term" value="P:L-histidine biosynthetic process"/>
    <property type="evidence" value="ECO:0007669"/>
    <property type="project" value="UniProtKB-UniRule"/>
</dbReference>
<evidence type="ECO:0000256" key="6">
    <source>
        <dbReference type="ARBA" id="ARBA00022605"/>
    </source>
</evidence>
<dbReference type="Proteomes" id="UP000270856">
    <property type="component" value="Unassembled WGS sequence"/>
</dbReference>
<feature type="active site" evidence="11">
    <location>
        <position position="130"/>
    </location>
</feature>
<evidence type="ECO:0000256" key="5">
    <source>
        <dbReference type="ARBA" id="ARBA00022490"/>
    </source>
</evidence>
<accession>A0A3N4NSE2</accession>
<dbReference type="InterPro" id="IPR004651">
    <property type="entry name" value="HisF"/>
</dbReference>
<keyword evidence="6 11" id="KW-0028">Amino-acid biosynthesis</keyword>
<dbReference type="AlphaFoldDB" id="A0A3N4NSE2"/>
<evidence type="ECO:0000256" key="1">
    <source>
        <dbReference type="ARBA" id="ARBA00004496"/>
    </source>
</evidence>